<feature type="transmembrane region" description="Helical" evidence="5">
    <location>
        <begin position="493"/>
        <end position="513"/>
    </location>
</feature>
<comment type="subcellular location">
    <subcellularLocation>
        <location evidence="1">Membrane</location>
        <topology evidence="1">Multi-pass membrane protein</topology>
    </subcellularLocation>
</comment>
<keyword evidence="4 5" id="KW-0472">Membrane</keyword>
<feature type="transmembrane region" description="Helical" evidence="5">
    <location>
        <begin position="155"/>
        <end position="177"/>
    </location>
</feature>
<feature type="transmembrane region" description="Helical" evidence="5">
    <location>
        <begin position="61"/>
        <end position="80"/>
    </location>
</feature>
<feature type="transmembrane region" description="Helical" evidence="5">
    <location>
        <begin position="815"/>
        <end position="835"/>
    </location>
</feature>
<dbReference type="PANTHER" id="PTHR43184:SF12">
    <property type="entry name" value="SUGAR PHOSPHATE EXCHANGER 3"/>
    <property type="match status" value="1"/>
</dbReference>
<proteinExistence type="predicted"/>
<organism evidence="6 7">
    <name type="scientific">Paramecium tetraurelia</name>
    <dbReference type="NCBI Taxonomy" id="5888"/>
    <lineage>
        <taxon>Eukaryota</taxon>
        <taxon>Sar</taxon>
        <taxon>Alveolata</taxon>
        <taxon>Ciliophora</taxon>
        <taxon>Intramacronucleata</taxon>
        <taxon>Oligohymenophorea</taxon>
        <taxon>Peniculida</taxon>
        <taxon>Parameciidae</taxon>
        <taxon>Paramecium</taxon>
    </lineage>
</organism>
<dbReference type="RefSeq" id="XP_001449278.1">
    <property type="nucleotide sequence ID" value="XM_001449241.1"/>
</dbReference>
<dbReference type="STRING" id="5888.A0DFR4"/>
<feature type="transmembrane region" description="Helical" evidence="5">
    <location>
        <begin position="328"/>
        <end position="351"/>
    </location>
</feature>
<keyword evidence="7" id="KW-1185">Reference proteome</keyword>
<feature type="transmembrane region" description="Helical" evidence="5">
    <location>
        <begin position="564"/>
        <end position="585"/>
    </location>
</feature>
<dbReference type="AlphaFoldDB" id="A0DFR4"/>
<evidence type="ECO:0000256" key="3">
    <source>
        <dbReference type="ARBA" id="ARBA00022989"/>
    </source>
</evidence>
<dbReference type="PANTHER" id="PTHR43184">
    <property type="entry name" value="MAJOR FACILITATOR SUPERFAMILY TRANSPORTER 16, ISOFORM B"/>
    <property type="match status" value="1"/>
</dbReference>
<evidence type="ECO:0000256" key="1">
    <source>
        <dbReference type="ARBA" id="ARBA00004141"/>
    </source>
</evidence>
<name>A0DFR4_PARTE</name>
<dbReference type="SUPFAM" id="SSF103473">
    <property type="entry name" value="MFS general substrate transporter"/>
    <property type="match status" value="2"/>
</dbReference>
<dbReference type="EMBL" id="CT868418">
    <property type="protein sequence ID" value="CAK81881.1"/>
    <property type="molecule type" value="Genomic_DNA"/>
</dbReference>
<dbReference type="Pfam" id="PF07690">
    <property type="entry name" value="MFS_1"/>
    <property type="match status" value="2"/>
</dbReference>
<gene>
    <name evidence="6" type="ORF">GSPATT00016694001</name>
</gene>
<dbReference type="GeneID" id="5035063"/>
<feature type="transmembrane region" description="Helical" evidence="5">
    <location>
        <begin position="841"/>
        <end position="869"/>
    </location>
</feature>
<dbReference type="KEGG" id="ptm:GSPATT00016694001"/>
<feature type="transmembrane region" description="Helical" evidence="5">
    <location>
        <begin position="92"/>
        <end position="113"/>
    </location>
</feature>
<dbReference type="InParanoid" id="A0DFR4"/>
<dbReference type="Proteomes" id="UP000000600">
    <property type="component" value="Unassembled WGS sequence"/>
</dbReference>
<feature type="transmembrane region" description="Helical" evidence="5">
    <location>
        <begin position="779"/>
        <end position="799"/>
    </location>
</feature>
<feature type="transmembrane region" description="Helical" evidence="5">
    <location>
        <begin position="426"/>
        <end position="448"/>
    </location>
</feature>
<feature type="transmembrane region" description="Helical" evidence="5">
    <location>
        <begin position="358"/>
        <end position="378"/>
    </location>
</feature>
<dbReference type="InterPro" id="IPR036259">
    <property type="entry name" value="MFS_trans_sf"/>
</dbReference>
<evidence type="ECO:0000256" key="2">
    <source>
        <dbReference type="ARBA" id="ARBA00022692"/>
    </source>
</evidence>
<keyword evidence="3 5" id="KW-1133">Transmembrane helix</keyword>
<dbReference type="GO" id="GO:0005789">
    <property type="term" value="C:endoplasmic reticulum membrane"/>
    <property type="evidence" value="ECO:0000318"/>
    <property type="project" value="GO_Central"/>
</dbReference>
<feature type="transmembrane region" description="Helical" evidence="5">
    <location>
        <begin position="591"/>
        <end position="615"/>
    </location>
</feature>
<feature type="transmembrane region" description="Helical" evidence="5">
    <location>
        <begin position="384"/>
        <end position="405"/>
    </location>
</feature>
<evidence type="ECO:0008006" key="8">
    <source>
        <dbReference type="Google" id="ProtNLM"/>
    </source>
</evidence>
<evidence type="ECO:0000313" key="7">
    <source>
        <dbReference type="Proteomes" id="UP000000600"/>
    </source>
</evidence>
<sequence>MFDSAVPGLRAKRIQVFICCFMQYAMLHSCRSTWSFTSGILAKQDDHEHDDEKIDDFDKKYLGYINFSFLFVYGSSMLFLGQIGDRIGPKLFMLCGTFSTGIIQFMIAALLPIEKHNRWLLLVLQILNGISQAPAWPGLMAIMNNWQSKPNKVIVMGYFAACTNVGNILGDLFAALLIEQLGMSVMAPIYVSAIGVLIMSIINIYMIEASSAKEYIAQFKNPLTKSLVYKQAHDEYMSRAASVVSVSEQSFVTDLSQTLLTVDRDSQLNPHIPPKPKKNKKDSINMISAWKLPNVALYAFAFGCIKAVFYILAFWLPSYLRGENLEGVAWITQMIEWGTIPGGILICYAGVHWNLRASLIVPSLWVGTVVMVSINFLSKLEQPYALYYILVFLTGLMIGGVYNNVSGAIVIELSNMKELKGNKKSTATVTSVVMGYGAVFAAINQLIVPYLESILFLYCSLNAIVAGCFLIPLIINEYKRYKEQKLKVGDAKIFVFTLAFLQYVCLHCCRSTWSYVSGRMAQPGPDNYFSSQYLGYINFAFLMSYGLSVSAIGQLGDRMNLKFFVLIGAFSTCLIFCSIGFFLHYEYKHPYLFMILQILNGISQSTEWSGLLAILNNWYTGQNKILILGYFSASPCVGNILGDLYSGSLIGKHDLPYYAPIYMAGFSLFTISIINLFALQRAPLPNETEELIEHQESMSISLEPILQIQKENSSDSGEYSLPSSHFHKESEQLSLSYVDAWFVPNVALYAFAFGCIKSVYYILGFWLPEYLNRNKVPDVAWITAMTDIGAAPGGIIIWYQQQLHSLIGYYSNKRAIIQVPSLWIGTIVMIIINYADDLALFGYLILVFIIGFLIGGTYNNIAALITVELSNQDQLKHNKKATATIVSLIIGYASAFSAINQLIVPLVNDALFLYCGIMSVIGGIFLSPLLIKEIKGK</sequence>
<feature type="transmembrane region" description="Helical" evidence="5">
    <location>
        <begin position="911"/>
        <end position="931"/>
    </location>
</feature>
<dbReference type="GO" id="GO:0022857">
    <property type="term" value="F:transmembrane transporter activity"/>
    <property type="evidence" value="ECO:0007669"/>
    <property type="project" value="InterPro"/>
</dbReference>
<feature type="transmembrane region" description="Helical" evidence="5">
    <location>
        <begin position="119"/>
        <end position="143"/>
    </location>
</feature>
<evidence type="ECO:0000313" key="6">
    <source>
        <dbReference type="EMBL" id="CAK81881.1"/>
    </source>
</evidence>
<keyword evidence="2 5" id="KW-0812">Transmembrane</keyword>
<protein>
    <recommendedName>
        <fullName evidence="8">Major facilitator superfamily (MFS) profile domain-containing protein</fullName>
    </recommendedName>
</protein>
<reference evidence="6 7" key="1">
    <citation type="journal article" date="2006" name="Nature">
        <title>Global trends of whole-genome duplications revealed by the ciliate Paramecium tetraurelia.</title>
        <authorList>
            <consortium name="Genoscope"/>
            <person name="Aury J.-M."/>
            <person name="Jaillon O."/>
            <person name="Duret L."/>
            <person name="Noel B."/>
            <person name="Jubin C."/>
            <person name="Porcel B.M."/>
            <person name="Segurens B."/>
            <person name="Daubin V."/>
            <person name="Anthouard V."/>
            <person name="Aiach N."/>
            <person name="Arnaiz O."/>
            <person name="Billaut A."/>
            <person name="Beisson J."/>
            <person name="Blanc I."/>
            <person name="Bouhouche K."/>
            <person name="Camara F."/>
            <person name="Duharcourt S."/>
            <person name="Guigo R."/>
            <person name="Gogendeau D."/>
            <person name="Katinka M."/>
            <person name="Keller A.-M."/>
            <person name="Kissmehl R."/>
            <person name="Klotz C."/>
            <person name="Koll F."/>
            <person name="Le Moue A."/>
            <person name="Lepere C."/>
            <person name="Malinsky S."/>
            <person name="Nowacki M."/>
            <person name="Nowak J.K."/>
            <person name="Plattner H."/>
            <person name="Poulain J."/>
            <person name="Ruiz F."/>
            <person name="Serrano V."/>
            <person name="Zagulski M."/>
            <person name="Dessen P."/>
            <person name="Betermier M."/>
            <person name="Weissenbach J."/>
            <person name="Scarpelli C."/>
            <person name="Schachter V."/>
            <person name="Sperling L."/>
            <person name="Meyer E."/>
            <person name="Cohen J."/>
            <person name="Wincker P."/>
        </authorList>
    </citation>
    <scope>NUCLEOTIDE SEQUENCE [LARGE SCALE GENOMIC DNA]</scope>
    <source>
        <strain evidence="6 7">Stock d4-2</strain>
    </source>
</reference>
<feature type="transmembrane region" description="Helical" evidence="5">
    <location>
        <begin position="533"/>
        <end position="552"/>
    </location>
</feature>
<feature type="transmembrane region" description="Helical" evidence="5">
    <location>
        <begin position="189"/>
        <end position="207"/>
    </location>
</feature>
<feature type="transmembrane region" description="Helical" evidence="5">
    <location>
        <begin position="881"/>
        <end position="899"/>
    </location>
</feature>
<dbReference type="InterPro" id="IPR011701">
    <property type="entry name" value="MFS"/>
</dbReference>
<dbReference type="eggNOG" id="KOG2533">
    <property type="taxonomic scope" value="Eukaryota"/>
</dbReference>
<feature type="transmembrane region" description="Helical" evidence="5">
    <location>
        <begin position="657"/>
        <end position="679"/>
    </location>
</feature>
<feature type="transmembrane region" description="Helical" evidence="5">
    <location>
        <begin position="746"/>
        <end position="767"/>
    </location>
</feature>
<evidence type="ECO:0000256" key="4">
    <source>
        <dbReference type="ARBA" id="ARBA00023136"/>
    </source>
</evidence>
<feature type="transmembrane region" description="Helical" evidence="5">
    <location>
        <begin position="295"/>
        <end position="316"/>
    </location>
</feature>
<dbReference type="OrthoDB" id="431005at2759"/>
<accession>A0DFR4</accession>
<feature type="transmembrane region" description="Helical" evidence="5">
    <location>
        <begin position="627"/>
        <end position="645"/>
    </location>
</feature>
<dbReference type="Gene3D" id="1.20.1250.20">
    <property type="entry name" value="MFS general substrate transporter like domains"/>
    <property type="match status" value="4"/>
</dbReference>
<dbReference type="HOGENOM" id="CLU_312970_0_0_1"/>
<feature type="transmembrane region" description="Helical" evidence="5">
    <location>
        <begin position="454"/>
        <end position="473"/>
    </location>
</feature>
<evidence type="ECO:0000256" key="5">
    <source>
        <dbReference type="SAM" id="Phobius"/>
    </source>
</evidence>